<feature type="domain" description="CRIB" evidence="1">
    <location>
        <begin position="179"/>
        <end position="194"/>
    </location>
</feature>
<protein>
    <submittedName>
        <fullName evidence="2">DUF2971 domain-containing protein</fullName>
    </submittedName>
</protein>
<evidence type="ECO:0000259" key="1">
    <source>
        <dbReference type="PROSITE" id="PS50108"/>
    </source>
</evidence>
<dbReference type="AlphaFoldDB" id="A0A7X0ZB62"/>
<dbReference type="Pfam" id="PF11185">
    <property type="entry name" value="DUF2971"/>
    <property type="match status" value="1"/>
</dbReference>
<dbReference type="InterPro" id="IPR021352">
    <property type="entry name" value="DUF2971"/>
</dbReference>
<dbReference type="EMBL" id="JAARZC010000001">
    <property type="protein sequence ID" value="MBC2249178.1"/>
    <property type="molecule type" value="Genomic_DNA"/>
</dbReference>
<comment type="caution">
    <text evidence="2">The sequence shown here is derived from an EMBL/GenBank/DDBJ whole genome shotgun (WGS) entry which is preliminary data.</text>
</comment>
<gene>
    <name evidence="2" type="ORF">HCB49_04070</name>
</gene>
<reference evidence="2 3" key="1">
    <citation type="submission" date="2020-03" db="EMBL/GenBank/DDBJ databases">
        <title>Soil Listeria distribution.</title>
        <authorList>
            <person name="Liao J."/>
            <person name="Wiedmann M."/>
        </authorList>
    </citation>
    <scope>NUCLEOTIDE SEQUENCE [LARGE SCALE GENOMIC DNA]</scope>
    <source>
        <strain evidence="2 3">FSL L7-0123</strain>
    </source>
</reference>
<name>A0A7X0ZB62_9LIST</name>
<proteinExistence type="predicted"/>
<evidence type="ECO:0000313" key="2">
    <source>
        <dbReference type="EMBL" id="MBC2249178.1"/>
    </source>
</evidence>
<sequence>MKMIEDNNLYHFTSADTAVNFILKNETLKFSSFRYVNDPKESKSWPFKFYGHSIENKDKFKPNFFHESNDFIKDHWLVLCMTRANKEIAYDMKMWDSYGQKHKGICLVFDHKKLSKVLNSQTNNFLFEKEIHYTDINNTGSIFNLYSINGYFKTFTGINFPFIINYLKCMYNPFLLSNISNPFMLQLEHYLHIGKENYLKWHSIHFNKNLFFNKSLSWKDEKEYRYILYSNNSAENQFLTYKDSLIEVILGNDISIADRKKIKEVLKNKNIKISQLIYNNWHGSLFDITNSEENDNSVIDISTSFRVDVPQRFLFTSTNTKNGVEFLFFDWETGDVSVLPLGE</sequence>
<dbReference type="InterPro" id="IPR000095">
    <property type="entry name" value="CRIB_dom"/>
</dbReference>
<evidence type="ECO:0000313" key="3">
    <source>
        <dbReference type="Proteomes" id="UP000559864"/>
    </source>
</evidence>
<dbReference type="PROSITE" id="PS50108">
    <property type="entry name" value="CRIB"/>
    <property type="match status" value="1"/>
</dbReference>
<organism evidence="2 3">
    <name type="scientific">Listeria cossartiae subsp. cayugensis</name>
    <dbReference type="NCBI Taxonomy" id="2713505"/>
    <lineage>
        <taxon>Bacteria</taxon>
        <taxon>Bacillati</taxon>
        <taxon>Bacillota</taxon>
        <taxon>Bacilli</taxon>
        <taxon>Bacillales</taxon>
        <taxon>Listeriaceae</taxon>
        <taxon>Listeria</taxon>
        <taxon>Listeria cossartiae</taxon>
    </lineage>
</organism>
<accession>A0A7X0ZB62</accession>
<dbReference type="Proteomes" id="UP000559864">
    <property type="component" value="Unassembled WGS sequence"/>
</dbReference>